<accession>A0AC34QI37</accession>
<organism evidence="1 2">
    <name type="scientific">Panagrolaimus sp. JU765</name>
    <dbReference type="NCBI Taxonomy" id="591449"/>
    <lineage>
        <taxon>Eukaryota</taxon>
        <taxon>Metazoa</taxon>
        <taxon>Ecdysozoa</taxon>
        <taxon>Nematoda</taxon>
        <taxon>Chromadorea</taxon>
        <taxon>Rhabditida</taxon>
        <taxon>Tylenchina</taxon>
        <taxon>Panagrolaimomorpha</taxon>
        <taxon>Panagrolaimoidea</taxon>
        <taxon>Panagrolaimidae</taxon>
        <taxon>Panagrolaimus</taxon>
    </lineage>
</organism>
<protein>
    <submittedName>
        <fullName evidence="2">Pyrroline-5-carboxylate reductase</fullName>
    </submittedName>
</protein>
<evidence type="ECO:0000313" key="2">
    <source>
        <dbReference type="WBParaSite" id="JU765_v2.g16587.t1"/>
    </source>
</evidence>
<dbReference type="Proteomes" id="UP000887576">
    <property type="component" value="Unplaced"/>
</dbReference>
<evidence type="ECO:0000313" key="1">
    <source>
        <dbReference type="Proteomes" id="UP000887576"/>
    </source>
</evidence>
<proteinExistence type="predicted"/>
<reference evidence="2" key="1">
    <citation type="submission" date="2022-11" db="UniProtKB">
        <authorList>
            <consortium name="WormBaseParasite"/>
        </authorList>
    </citation>
    <scope>IDENTIFICATION</scope>
</reference>
<sequence>MAPDPEPMEDAPLSELDSMCRPEERRMLVFGGGKMAISLVEGIVKAGLFYKENIFISNRTDSSSQVWKDLGYQNAFKSNAELTEACWSSEPKFWVALIAVKPQTRFALFDELKNDMAFDRITRSFVDGQLLVISVLAGVDTGSMRNEYAEHLFYTGPILRVNPNVCSSIGSGTTLICSDLTTPRRFVEIGKEIFSSVGIVREIPEPVFDAACAISGSGPAFIFTIIEAIADGGVAAGLTRELATELASSMVRGSGDLVLQSKESPGKLKGDVCSPAGTTIAGIRELEKNGVRNAFIEAIIASTLRAKELK</sequence>
<name>A0AC34QI37_9BILA</name>
<dbReference type="WBParaSite" id="JU765_v2.g16587.t1">
    <property type="protein sequence ID" value="JU765_v2.g16587.t1"/>
    <property type="gene ID" value="JU765_v2.g16587"/>
</dbReference>